<dbReference type="RefSeq" id="WP_245696346.1">
    <property type="nucleotide sequence ID" value="NZ_FNCI01000003.1"/>
</dbReference>
<proteinExistence type="predicted"/>
<reference evidence="1 2" key="1">
    <citation type="submission" date="2016-10" db="EMBL/GenBank/DDBJ databases">
        <authorList>
            <person name="de Groot N.N."/>
        </authorList>
    </citation>
    <scope>NUCLEOTIDE SEQUENCE [LARGE SCALE GENOMIC DNA]</scope>
    <source>
        <strain evidence="1 2">BH539</strain>
    </source>
</reference>
<evidence type="ECO:0008006" key="3">
    <source>
        <dbReference type="Google" id="ProtNLM"/>
    </source>
</evidence>
<keyword evidence="2" id="KW-1185">Reference proteome</keyword>
<evidence type="ECO:0000313" key="1">
    <source>
        <dbReference type="EMBL" id="SDF92317.1"/>
    </source>
</evidence>
<dbReference type="InterPro" id="IPR015003">
    <property type="entry name" value="DUF1853"/>
</dbReference>
<gene>
    <name evidence="1" type="ORF">SAMN05216571_10312</name>
</gene>
<dbReference type="Pfam" id="PF08907">
    <property type="entry name" value="DUF1853"/>
    <property type="match status" value="1"/>
</dbReference>
<dbReference type="AlphaFoldDB" id="A0A1G7Q161"/>
<evidence type="ECO:0000313" key="2">
    <source>
        <dbReference type="Proteomes" id="UP000198641"/>
    </source>
</evidence>
<protein>
    <recommendedName>
        <fullName evidence="3">DUF1853 family protein</fullName>
    </recommendedName>
</protein>
<dbReference type="STRING" id="284577.SAMN05216571_10312"/>
<name>A0A1G7Q161_9GAMM</name>
<accession>A0A1G7Q161</accession>
<sequence length="361" mass="41041">MSGWVGWQDINAKRLSWLEESMDDERVTNPDDMLDAWRHPLVRDLGWLCLTPDLLRMPCPGRPGLDELGLSKGGWRDYLNRLEAAPEVLEDWVADAMNARLGHYHERLWQFLLESSPNTRLLAHNLPVMRERRTLGELDIVYRQAGCRQPIHLEVAIKFYLGLVEGPGEDTDQARWVGPGCADSLAGKRSHLYHHQLPLIDTPEARLAVNEFTGEMPGALNGTDHDEIKVWQRMAMPGVLFYPWQSEPGQVSLPSPHEATAEHMRGHWLTWHDWPAFRAGLAAGTRGAWLHKPHWLAPPLPEQLRPLKEVDAYLTTRFSTGAAPLPLVLKDENGGWQRLFVVGDDWPRRLPLPPAPVAFTR</sequence>
<dbReference type="EMBL" id="FNCI01000003">
    <property type="protein sequence ID" value="SDF92317.1"/>
    <property type="molecule type" value="Genomic_DNA"/>
</dbReference>
<organism evidence="1 2">
    <name type="scientific">Onishia taeanensis</name>
    <dbReference type="NCBI Taxonomy" id="284577"/>
    <lineage>
        <taxon>Bacteria</taxon>
        <taxon>Pseudomonadati</taxon>
        <taxon>Pseudomonadota</taxon>
        <taxon>Gammaproteobacteria</taxon>
        <taxon>Oceanospirillales</taxon>
        <taxon>Halomonadaceae</taxon>
        <taxon>Onishia</taxon>
    </lineage>
</organism>
<dbReference type="Proteomes" id="UP000198641">
    <property type="component" value="Unassembled WGS sequence"/>
</dbReference>